<dbReference type="SUPFAM" id="SSF53300">
    <property type="entry name" value="vWA-like"/>
    <property type="match status" value="1"/>
</dbReference>
<keyword evidence="1" id="KW-0472">Membrane</keyword>
<evidence type="ECO:0000259" key="2">
    <source>
        <dbReference type="PROSITE" id="PS50234"/>
    </source>
</evidence>
<keyword evidence="1" id="KW-1133">Transmembrane helix</keyword>
<feature type="domain" description="VIT" evidence="3">
    <location>
        <begin position="50"/>
        <end position="178"/>
    </location>
</feature>
<dbReference type="InterPro" id="IPR013694">
    <property type="entry name" value="VIT"/>
</dbReference>
<gene>
    <name evidence="4" type="ORF">OM33_05915</name>
</gene>
<dbReference type="KEGG" id="pseo:OM33_05915"/>
<dbReference type="PANTHER" id="PTHR45737:SF6">
    <property type="entry name" value="VON WILLEBRAND FACTOR A DOMAIN-CONTAINING PROTEIN 5A"/>
    <property type="match status" value="1"/>
</dbReference>
<evidence type="ECO:0008006" key="6">
    <source>
        <dbReference type="Google" id="ProtNLM"/>
    </source>
</evidence>
<name>A0A0A7EFG4_9GAMM</name>
<dbReference type="RefSeq" id="WP_038639937.1">
    <property type="nucleotide sequence ID" value="NZ_CP009888.1"/>
</dbReference>
<sequence>MLPKHTTGGEKEQQGKRKGAHLRLFINLAILFLAWLASAILFSAKVSAQGLILTNQAGQEVEQSVLKSTQLDIQVKGMLAFVELKQVYQNPALETLNGSYQFPLPENSAVFAMEMMLDNRKIIGEIKEKQQAEVIYKKAQQQGHKAALVKNQSANVFKTKVANIEPGQEVAVKLSFQFPLTYQDEVFSLRLPTVVAPRYFNNLDLDENDPNSHFQTRSQSSFQPNTLMAEEAPTLDFLPNTVLTSFNAKNKITINFDVNLGFELDSISSPSHMLSVVQTGNTQYQLIPAPQSLVANRDFDIKFVPLLNAQITTQVFHENINGESYYKVMMMPPKSDFVSHSLPRELVFVIDTSGSMAGTSIEQAKQALILALEKLGTDDLFNIVAFDHQVELFKSESVAATYSQLQAAKRFIAGLEADGGTEINSALAASFDGQFDETRVRQVVLLTDGAVADAESVKGLVKNRRADSKLFTVGIGSAPNSHLMRLLAKHGKGETLFISNLENIADEVALLSDKLSNPALQNIRVLNDLGLPLVDSLPTADLYFSSPLVAYFKLAQPAQAVQIAGDGVNGKFLKRVSLENAIDAKGIARAYAKEHINTLDLIQDKAEITKLGIRHGLLTPYTAFIAVEEYFGDVANKSFEAPNMLPQGSAMPQTSGNNDRLFWLGILLLVGGFLLALWGQKEDAEK</sequence>
<dbReference type="InterPro" id="IPR002035">
    <property type="entry name" value="VWF_A"/>
</dbReference>
<evidence type="ECO:0000259" key="3">
    <source>
        <dbReference type="PROSITE" id="PS51468"/>
    </source>
</evidence>
<dbReference type="HOGENOM" id="CLU_011139_1_1_6"/>
<dbReference type="STRING" id="1348114.OM33_05915"/>
<dbReference type="Pfam" id="PF13768">
    <property type="entry name" value="VWA_3"/>
    <property type="match status" value="1"/>
</dbReference>
<dbReference type="PROSITE" id="PS51468">
    <property type="entry name" value="VIT"/>
    <property type="match status" value="1"/>
</dbReference>
<keyword evidence="5" id="KW-1185">Reference proteome</keyword>
<dbReference type="Proteomes" id="UP000030341">
    <property type="component" value="Chromosome 1"/>
</dbReference>
<dbReference type="EMBL" id="CP009888">
    <property type="protein sequence ID" value="AIY64732.1"/>
    <property type="molecule type" value="Genomic_DNA"/>
</dbReference>
<proteinExistence type="predicted"/>
<dbReference type="Pfam" id="PF08487">
    <property type="entry name" value="VIT"/>
    <property type="match status" value="1"/>
</dbReference>
<evidence type="ECO:0000313" key="4">
    <source>
        <dbReference type="EMBL" id="AIY64732.1"/>
    </source>
</evidence>
<dbReference type="eggNOG" id="COG2304">
    <property type="taxonomic scope" value="Bacteria"/>
</dbReference>
<feature type="transmembrane region" description="Helical" evidence="1">
    <location>
        <begin position="21"/>
        <end position="42"/>
    </location>
</feature>
<dbReference type="PROSITE" id="PS50234">
    <property type="entry name" value="VWFA"/>
    <property type="match status" value="1"/>
</dbReference>
<dbReference type="AlphaFoldDB" id="A0A0A7EFG4"/>
<accession>A0A0A7EFG4</accession>
<organism evidence="4 5">
    <name type="scientific">Pseudoalteromonas piratica</name>
    <dbReference type="NCBI Taxonomy" id="1348114"/>
    <lineage>
        <taxon>Bacteria</taxon>
        <taxon>Pseudomonadati</taxon>
        <taxon>Pseudomonadota</taxon>
        <taxon>Gammaproteobacteria</taxon>
        <taxon>Alteromonadales</taxon>
        <taxon>Pseudoalteromonadaceae</taxon>
        <taxon>Pseudoalteromonas</taxon>
    </lineage>
</organism>
<protein>
    <recommendedName>
        <fullName evidence="6">Marine proteobacterial sortase target protein</fullName>
    </recommendedName>
</protein>
<evidence type="ECO:0000313" key="5">
    <source>
        <dbReference type="Proteomes" id="UP000030341"/>
    </source>
</evidence>
<dbReference type="Gene3D" id="3.40.50.410">
    <property type="entry name" value="von Willebrand factor, type A domain"/>
    <property type="match status" value="1"/>
</dbReference>
<feature type="transmembrane region" description="Helical" evidence="1">
    <location>
        <begin position="661"/>
        <end position="679"/>
    </location>
</feature>
<feature type="domain" description="VWFA" evidence="2">
    <location>
        <begin position="345"/>
        <end position="515"/>
    </location>
</feature>
<dbReference type="SMART" id="SM00609">
    <property type="entry name" value="VIT"/>
    <property type="match status" value="1"/>
</dbReference>
<keyword evidence="1" id="KW-0812">Transmembrane</keyword>
<evidence type="ECO:0000256" key="1">
    <source>
        <dbReference type="SAM" id="Phobius"/>
    </source>
</evidence>
<reference evidence="4 5" key="1">
    <citation type="submission" date="2014-11" db="EMBL/GenBank/DDBJ databases">
        <title>Complete Genome Sequence of Pseudoalteromonas sp. Strain OCN003 Isolated from Kaneohe Bay, Oahu, Hawaii.</title>
        <authorList>
            <person name="Beurmann S."/>
            <person name="Videau P."/>
            <person name="Ushijima B."/>
            <person name="Smith A.M."/>
            <person name="Aeby G.S."/>
            <person name="Callahan S.M."/>
            <person name="Belcaid M."/>
        </authorList>
    </citation>
    <scope>NUCLEOTIDE SEQUENCE [LARGE SCALE GENOMIC DNA]</scope>
    <source>
        <strain evidence="4 5">OCN003</strain>
    </source>
</reference>
<dbReference type="SMART" id="SM00327">
    <property type="entry name" value="VWA"/>
    <property type="match status" value="1"/>
</dbReference>
<dbReference type="PANTHER" id="PTHR45737">
    <property type="entry name" value="VON WILLEBRAND FACTOR A DOMAIN-CONTAINING PROTEIN 5A"/>
    <property type="match status" value="1"/>
</dbReference>
<dbReference type="InterPro" id="IPR036465">
    <property type="entry name" value="vWFA_dom_sf"/>
</dbReference>